<dbReference type="InterPro" id="IPR016024">
    <property type="entry name" value="ARM-type_fold"/>
</dbReference>
<comment type="caution">
    <text evidence="2">The sequence shown here is derived from an EMBL/GenBank/DDBJ whole genome shotgun (WGS) entry which is preliminary data.</text>
</comment>
<keyword evidence="3" id="KW-1185">Reference proteome</keyword>
<feature type="non-terminal residue" evidence="2">
    <location>
        <position position="229"/>
    </location>
</feature>
<feature type="domain" description="W2" evidence="1">
    <location>
        <begin position="79"/>
        <end position="229"/>
    </location>
</feature>
<dbReference type="GO" id="GO:0031369">
    <property type="term" value="F:translation initiation factor binding"/>
    <property type="evidence" value="ECO:0007669"/>
    <property type="project" value="InterPro"/>
</dbReference>
<dbReference type="Proteomes" id="UP001153678">
    <property type="component" value="Unassembled WGS sequence"/>
</dbReference>
<dbReference type="SMART" id="SM00515">
    <property type="entry name" value="eIF5C"/>
    <property type="match status" value="1"/>
</dbReference>
<dbReference type="GO" id="GO:0003743">
    <property type="term" value="F:translation initiation factor activity"/>
    <property type="evidence" value="ECO:0007669"/>
    <property type="project" value="TreeGrafter"/>
</dbReference>
<evidence type="ECO:0000313" key="2">
    <source>
        <dbReference type="EMBL" id="CAI2198196.1"/>
    </source>
</evidence>
<evidence type="ECO:0000313" key="3">
    <source>
        <dbReference type="Proteomes" id="UP001153678"/>
    </source>
</evidence>
<name>A0A9W4TAW0_9GLOM</name>
<gene>
    <name evidence="2" type="ORF">FWILDA_LOCUS18452</name>
</gene>
<dbReference type="Pfam" id="PF02020">
    <property type="entry name" value="W2"/>
    <property type="match status" value="1"/>
</dbReference>
<dbReference type="InterPro" id="IPR003307">
    <property type="entry name" value="W2_domain"/>
</dbReference>
<protein>
    <submittedName>
        <fullName evidence="2">9998_t:CDS:1</fullName>
    </submittedName>
</protein>
<dbReference type="AlphaFoldDB" id="A0A9W4TAW0"/>
<dbReference type="OrthoDB" id="2409823at2759"/>
<dbReference type="SUPFAM" id="SSF48371">
    <property type="entry name" value="ARM repeat"/>
    <property type="match status" value="1"/>
</dbReference>
<proteinExistence type="predicted"/>
<feature type="non-terminal residue" evidence="2">
    <location>
        <position position="1"/>
    </location>
</feature>
<dbReference type="EMBL" id="CAMKVN010018052">
    <property type="protein sequence ID" value="CAI2198196.1"/>
    <property type="molecule type" value="Genomic_DNA"/>
</dbReference>
<evidence type="ECO:0000259" key="1">
    <source>
        <dbReference type="PROSITE" id="PS51363"/>
    </source>
</evidence>
<dbReference type="PROSITE" id="PS51363">
    <property type="entry name" value="W2"/>
    <property type="match status" value="1"/>
</dbReference>
<reference evidence="2" key="1">
    <citation type="submission" date="2022-08" db="EMBL/GenBank/DDBJ databases">
        <authorList>
            <person name="Kallberg Y."/>
            <person name="Tangrot J."/>
            <person name="Rosling A."/>
        </authorList>
    </citation>
    <scope>NUCLEOTIDE SEQUENCE</scope>
    <source>
        <strain evidence="2">Wild A</strain>
    </source>
</reference>
<dbReference type="GO" id="GO:0005851">
    <property type="term" value="C:eukaryotic translation initiation factor 2B complex"/>
    <property type="evidence" value="ECO:0007669"/>
    <property type="project" value="TreeGrafter"/>
</dbReference>
<organism evidence="2 3">
    <name type="scientific">Funneliformis geosporum</name>
    <dbReference type="NCBI Taxonomy" id="1117311"/>
    <lineage>
        <taxon>Eukaryota</taxon>
        <taxon>Fungi</taxon>
        <taxon>Fungi incertae sedis</taxon>
        <taxon>Mucoromycota</taxon>
        <taxon>Glomeromycotina</taxon>
        <taxon>Glomeromycetes</taxon>
        <taxon>Glomerales</taxon>
        <taxon>Glomeraceae</taxon>
        <taxon>Funneliformis</taxon>
    </lineage>
</organism>
<dbReference type="PANTHER" id="PTHR45887:SF1">
    <property type="entry name" value="TRANSLATION INITIATION FACTOR EIF-2B SUBUNIT EPSILON"/>
    <property type="match status" value="1"/>
</dbReference>
<accession>A0A9W4TAW0</accession>
<dbReference type="InterPro" id="IPR051956">
    <property type="entry name" value="eIF2B_epsilon"/>
</dbReference>
<dbReference type="PANTHER" id="PTHR45887">
    <property type="entry name" value="TRANSLATION INITIATION FACTOR EIF-2B SUBUNIT EPSILON"/>
    <property type="match status" value="1"/>
</dbReference>
<dbReference type="InterPro" id="IPR044123">
    <property type="entry name" value="W2_eIF2B_epsilon"/>
</dbReference>
<dbReference type="Gene3D" id="1.25.40.180">
    <property type="match status" value="1"/>
</dbReference>
<sequence length="229" mass="25477">EDESVDQKAASYDIKLIGANGRGHLWNDEMSDVDDDEAKNIKVAALAFDISNLTLTDNESSASLISDGSSEEESDFDEPTTLEVFSKEVTQTLERAFSEGHTVEIASLELNTLRMASNTTFHDTRTVVIPTIFDQINTDKLLSSTKDILSRWGLLIGKLVHSKADQVDALFILQEFCANSDILNKTFAPSLRILYEIDVIGEDAILEWYYDERSNGGVVKQAYSKLRDA</sequence>
<dbReference type="CDD" id="cd11558">
    <property type="entry name" value="W2_eIF2B_epsilon"/>
    <property type="match status" value="1"/>
</dbReference>
<dbReference type="GO" id="GO:0005085">
    <property type="term" value="F:guanyl-nucleotide exchange factor activity"/>
    <property type="evidence" value="ECO:0007669"/>
    <property type="project" value="InterPro"/>
</dbReference>